<feature type="compositionally biased region" description="Basic and acidic residues" evidence="1">
    <location>
        <begin position="36"/>
        <end position="46"/>
    </location>
</feature>
<feature type="compositionally biased region" description="Polar residues" evidence="1">
    <location>
        <begin position="99"/>
        <end position="112"/>
    </location>
</feature>
<reference evidence="3" key="1">
    <citation type="submission" date="2022-08" db="UniProtKB">
        <authorList>
            <consortium name="EnsemblMetazoa"/>
        </authorList>
    </citation>
    <scope>IDENTIFICATION</scope>
    <source>
        <strain evidence="3">05x7-T-G4-1.051#20</strain>
    </source>
</reference>
<feature type="compositionally biased region" description="Polar residues" evidence="1">
    <location>
        <begin position="355"/>
        <end position="389"/>
    </location>
</feature>
<organism evidence="3 4">
    <name type="scientific">Magallana gigas</name>
    <name type="common">Pacific oyster</name>
    <name type="synonym">Crassostrea gigas</name>
    <dbReference type="NCBI Taxonomy" id="29159"/>
    <lineage>
        <taxon>Eukaryota</taxon>
        <taxon>Metazoa</taxon>
        <taxon>Spiralia</taxon>
        <taxon>Lophotrochozoa</taxon>
        <taxon>Mollusca</taxon>
        <taxon>Bivalvia</taxon>
        <taxon>Autobranchia</taxon>
        <taxon>Pteriomorphia</taxon>
        <taxon>Ostreida</taxon>
        <taxon>Ostreoidea</taxon>
        <taxon>Ostreidae</taxon>
        <taxon>Magallana</taxon>
    </lineage>
</organism>
<sequence>MRDNRKEFIKWTLYRLPIIWDSDSDTEDFSVGKQTEVTRERSSVNDKERNQAPLLYTVIAFVSEKVSSYKRWREAVSEFIILTTLSQSEPKSSQKKSQFRYQNKSKPPAKSYNNSIEKLLDQEWGPDRAPGPSVYNDYCHLFTCDIFSLVDSTIRGSEDVLPELRHKALFHFLLSFNRKKYERPDLHQNVIVKRLDFYKMQNELKEKTEEVEELSTSQQLTEGNPNIADLSDTHRPTRLGEMYSQLFDDEWSEAFEAFKPKTEDEVDDIFPDTLYILQDLLTNIFDFCKDQSKSQKIFFEDSVALAIGLREPQVKEQQRETGGEGESSTPPVKEDENVENETNKSRQETNRDTDTNNMEETPSHVTQTEVGGESSKTLEIDEGNTTSPTDKTENGTDILVVGERQDENPEVCPKADEGNDVNIIDESANSDENKGEQITGDTGDNNGDQEIKNSGQGDQDQQINTDIVGEEPSNETPIEKSQEVSEEGKTDTDKSDSSRSQKDPAQEPGKEDKQSESKDYRKSVIYPTIDRHARDFRKAVASTSAETKSKLFIATELPDLIADETIRADVRVVTYVRKCLELCWYMCMQDPPMVIISPKKGELVDKALFSFHGRRGKIVEVCVWPALLLHDNGPLVCKGYVLPEERNRNR</sequence>
<protein>
    <recommendedName>
        <fullName evidence="2">Mitochondria-eating protein C-terminal domain-containing protein</fullName>
    </recommendedName>
</protein>
<feature type="compositionally biased region" description="Basic and acidic residues" evidence="1">
    <location>
        <begin position="341"/>
        <end position="354"/>
    </location>
</feature>
<feature type="compositionally biased region" description="Basic and acidic residues" evidence="1">
    <location>
        <begin position="403"/>
        <end position="417"/>
    </location>
</feature>
<evidence type="ECO:0000313" key="3">
    <source>
        <dbReference type="EnsemblMetazoa" id="G24110.1:cds"/>
    </source>
</evidence>
<dbReference type="InterPro" id="IPR031981">
    <property type="entry name" value="MIEAP_C"/>
</dbReference>
<feature type="domain" description="Mitochondria-eating protein C-terminal" evidence="2">
    <location>
        <begin position="572"/>
        <end position="642"/>
    </location>
</feature>
<evidence type="ECO:0000259" key="2">
    <source>
        <dbReference type="Pfam" id="PF16026"/>
    </source>
</evidence>
<feature type="region of interest" description="Disordered" evidence="1">
    <location>
        <begin position="93"/>
        <end position="112"/>
    </location>
</feature>
<dbReference type="EnsemblMetazoa" id="G24110.1">
    <property type="protein sequence ID" value="G24110.1:cds"/>
    <property type="gene ID" value="G24110"/>
</dbReference>
<evidence type="ECO:0000256" key="1">
    <source>
        <dbReference type="SAM" id="MobiDB-lite"/>
    </source>
</evidence>
<feature type="region of interest" description="Disordered" evidence="1">
    <location>
        <begin position="314"/>
        <end position="524"/>
    </location>
</feature>
<proteinExistence type="predicted"/>
<dbReference type="Pfam" id="PF16026">
    <property type="entry name" value="MIEAP"/>
    <property type="match status" value="1"/>
</dbReference>
<accession>A0A8W8KLD6</accession>
<dbReference type="Proteomes" id="UP000005408">
    <property type="component" value="Unassembled WGS sequence"/>
</dbReference>
<dbReference type="AlphaFoldDB" id="A0A8W8KLD6"/>
<name>A0A8W8KLD6_MAGGI</name>
<evidence type="ECO:0000313" key="4">
    <source>
        <dbReference type="Proteomes" id="UP000005408"/>
    </source>
</evidence>
<feature type="compositionally biased region" description="Basic and acidic residues" evidence="1">
    <location>
        <begin position="477"/>
        <end position="522"/>
    </location>
</feature>
<feature type="compositionally biased region" description="Polar residues" evidence="1">
    <location>
        <begin position="439"/>
        <end position="465"/>
    </location>
</feature>
<keyword evidence="4" id="KW-1185">Reference proteome</keyword>
<feature type="region of interest" description="Disordered" evidence="1">
    <location>
        <begin position="27"/>
        <end position="46"/>
    </location>
</feature>